<dbReference type="Pfam" id="PF14475">
    <property type="entry name" value="Mso1_Sec1_bdg"/>
    <property type="match status" value="1"/>
</dbReference>
<dbReference type="EMBL" id="CAWUHD010000057">
    <property type="protein sequence ID" value="CAK7224893.1"/>
    <property type="molecule type" value="Genomic_DNA"/>
</dbReference>
<comment type="caution">
    <text evidence="3">The sequence shown here is derived from an EMBL/GenBank/DDBJ whole genome shotgun (WGS) entry which is preliminary data.</text>
</comment>
<feature type="compositionally biased region" description="Polar residues" evidence="1">
    <location>
        <begin position="89"/>
        <end position="101"/>
    </location>
</feature>
<feature type="compositionally biased region" description="Polar residues" evidence="1">
    <location>
        <begin position="128"/>
        <end position="146"/>
    </location>
</feature>
<proteinExistence type="predicted"/>
<sequence length="293" mass="28724">MASWYSNILTTTTSRISNLRSTLLGGDADGDTEDDTHVCRVLRAYYTEKGRSFPQWLPPDPKAPPPPVATVVPTGPGVGSRYGGAGLSGATQQPSALSSLWDSGGSNSAPPAAGGSLRQTARVGGPQSRLSPFSNRNSDPPVQDYSSGGGGGVRPLPSQRMGSYQSTQSAAVALGGGGAPTGSAQDKLRNLFSSGGSGGSSAGGSRSNSPAQYGGGGGGAQYTRGGGGGGGGGNSGSRPFVAANAPWASNEYEYSQYSGGGGGGGGGGGRQAGGLPSGPRRAGGGLPSGPRMR</sequence>
<feature type="compositionally biased region" description="Gly residues" evidence="1">
    <location>
        <begin position="258"/>
        <end position="287"/>
    </location>
</feature>
<feature type="compositionally biased region" description="Gly residues" evidence="1">
    <location>
        <begin position="76"/>
        <end position="87"/>
    </location>
</feature>
<protein>
    <recommendedName>
        <fullName evidence="2">Mso1 N-terminal domain-containing protein</fullName>
    </recommendedName>
</protein>
<reference evidence="3 4" key="1">
    <citation type="submission" date="2024-01" db="EMBL/GenBank/DDBJ databases">
        <authorList>
            <person name="Allen C."/>
            <person name="Tagirdzhanova G."/>
        </authorList>
    </citation>
    <scope>NUCLEOTIDE SEQUENCE [LARGE SCALE GENOMIC DNA]</scope>
</reference>
<evidence type="ECO:0000259" key="2">
    <source>
        <dbReference type="Pfam" id="PF14475"/>
    </source>
</evidence>
<feature type="region of interest" description="Disordered" evidence="1">
    <location>
        <begin position="51"/>
        <end position="293"/>
    </location>
</feature>
<feature type="compositionally biased region" description="Polar residues" evidence="1">
    <location>
        <begin position="160"/>
        <end position="170"/>
    </location>
</feature>
<organism evidence="3 4">
    <name type="scientific">Sporothrix eucalyptigena</name>
    <dbReference type="NCBI Taxonomy" id="1812306"/>
    <lineage>
        <taxon>Eukaryota</taxon>
        <taxon>Fungi</taxon>
        <taxon>Dikarya</taxon>
        <taxon>Ascomycota</taxon>
        <taxon>Pezizomycotina</taxon>
        <taxon>Sordariomycetes</taxon>
        <taxon>Sordariomycetidae</taxon>
        <taxon>Ophiostomatales</taxon>
        <taxon>Ophiostomataceae</taxon>
        <taxon>Sporothrix</taxon>
    </lineage>
</organism>
<dbReference type="Proteomes" id="UP001642482">
    <property type="component" value="Unassembled WGS sequence"/>
</dbReference>
<feature type="domain" description="Mso1 N-terminal" evidence="2">
    <location>
        <begin position="19"/>
        <end position="57"/>
    </location>
</feature>
<evidence type="ECO:0000313" key="3">
    <source>
        <dbReference type="EMBL" id="CAK7224893.1"/>
    </source>
</evidence>
<dbReference type="InterPro" id="IPR028095">
    <property type="entry name" value="Mso1_N_dom"/>
</dbReference>
<gene>
    <name evidence="3" type="ORF">SEUCBS140593_005718</name>
</gene>
<feature type="compositionally biased region" description="Pro residues" evidence="1">
    <location>
        <begin position="56"/>
        <end position="68"/>
    </location>
</feature>
<keyword evidence="4" id="KW-1185">Reference proteome</keyword>
<name>A0ABP0BYW8_9PEZI</name>
<accession>A0ABP0BYW8</accession>
<evidence type="ECO:0000256" key="1">
    <source>
        <dbReference type="SAM" id="MobiDB-lite"/>
    </source>
</evidence>
<feature type="compositionally biased region" description="Low complexity" evidence="1">
    <location>
        <begin position="103"/>
        <end position="116"/>
    </location>
</feature>
<evidence type="ECO:0000313" key="4">
    <source>
        <dbReference type="Proteomes" id="UP001642482"/>
    </source>
</evidence>
<feature type="compositionally biased region" description="Gly residues" evidence="1">
    <location>
        <begin position="213"/>
        <end position="235"/>
    </location>
</feature>